<dbReference type="AlphaFoldDB" id="A0A927N244"/>
<evidence type="ECO:0000313" key="2">
    <source>
        <dbReference type="EMBL" id="MBE1611255.1"/>
    </source>
</evidence>
<dbReference type="RefSeq" id="WP_192754499.1">
    <property type="nucleotide sequence ID" value="NZ_BAABJL010000042.1"/>
</dbReference>
<proteinExistence type="predicted"/>
<sequence length="51" mass="5886">MDRDLMARARRRAEHDAGGSECLSEHDRELLDIGIRSGFTETMDLLRRRLG</sequence>
<name>A0A927N244_9ACTN</name>
<keyword evidence="3" id="KW-1185">Reference proteome</keyword>
<reference evidence="2" key="1">
    <citation type="submission" date="2020-10" db="EMBL/GenBank/DDBJ databases">
        <title>Sequencing the genomes of 1000 actinobacteria strains.</title>
        <authorList>
            <person name="Klenk H.-P."/>
        </authorList>
    </citation>
    <scope>NUCLEOTIDE SEQUENCE</scope>
    <source>
        <strain evidence="2">DSM 45354</strain>
    </source>
</reference>
<comment type="caution">
    <text evidence="2">The sequence shown here is derived from an EMBL/GenBank/DDBJ whole genome shotgun (WGS) entry which is preliminary data.</text>
</comment>
<dbReference type="EMBL" id="JADBEM010000001">
    <property type="protein sequence ID" value="MBE1611255.1"/>
    <property type="molecule type" value="Genomic_DNA"/>
</dbReference>
<organism evidence="2 3">
    <name type="scientific">Actinopolymorpha pittospori</name>
    <dbReference type="NCBI Taxonomy" id="648752"/>
    <lineage>
        <taxon>Bacteria</taxon>
        <taxon>Bacillati</taxon>
        <taxon>Actinomycetota</taxon>
        <taxon>Actinomycetes</taxon>
        <taxon>Propionibacteriales</taxon>
        <taxon>Actinopolymorphaceae</taxon>
        <taxon>Actinopolymorpha</taxon>
    </lineage>
</organism>
<evidence type="ECO:0000313" key="3">
    <source>
        <dbReference type="Proteomes" id="UP000638648"/>
    </source>
</evidence>
<accession>A0A927N244</accession>
<gene>
    <name evidence="2" type="ORF">HEB94_008103</name>
</gene>
<feature type="region of interest" description="Disordered" evidence="1">
    <location>
        <begin position="1"/>
        <end position="20"/>
    </location>
</feature>
<dbReference type="Proteomes" id="UP000638648">
    <property type="component" value="Unassembled WGS sequence"/>
</dbReference>
<evidence type="ECO:0000256" key="1">
    <source>
        <dbReference type="SAM" id="MobiDB-lite"/>
    </source>
</evidence>
<protein>
    <submittedName>
        <fullName evidence="2">Uncharacterized protein</fullName>
    </submittedName>
</protein>